<dbReference type="Pfam" id="PF02810">
    <property type="entry name" value="SEC-C"/>
    <property type="match status" value="1"/>
</dbReference>
<name>A0A939JZW7_9BACT</name>
<dbReference type="InterPro" id="IPR004027">
    <property type="entry name" value="SEC_C_motif"/>
</dbReference>
<keyword evidence="2" id="KW-1185">Reference proteome</keyword>
<dbReference type="Gene3D" id="3.10.450.50">
    <property type="match status" value="1"/>
</dbReference>
<evidence type="ECO:0000313" key="2">
    <source>
        <dbReference type="Proteomes" id="UP000664795"/>
    </source>
</evidence>
<dbReference type="AlphaFoldDB" id="A0A939JZW7"/>
<evidence type="ECO:0000313" key="1">
    <source>
        <dbReference type="EMBL" id="MBO0931853.1"/>
    </source>
</evidence>
<proteinExistence type="predicted"/>
<comment type="caution">
    <text evidence="1">The sequence shown here is derived from an EMBL/GenBank/DDBJ whole genome shotgun (WGS) entry which is preliminary data.</text>
</comment>
<sequence>MHPSLHKDLERDINQLISFLATRSTRSIVSSCATMFYLDKDEEIDAKTLAAKVKQIPYLLGLMLTTTEPKHAVEFSQQDWRKAKKLLESIVFAYGKMFFPTKEEIGQLSSQWHKVREVAMPVFLQYFTAGLYASVEQVSNRIQHYLTPFDGQLLDAMGISATDVLAITKWVSAKLQTQTDELFESMRGVQQIHADFVKFMDENEGRLDIDDEVMRRRVQTPEATALVSAMQRGFNQYFSISLQGITEVFGLTKARAFWKAFVVKRGEAKGYFYLTERNPMEEKPLIELTPDVAMCPLANLLYIAVEQTGSRLLLDSQYKEAFLTRRDAVLEKEVEKSLVAFFTADTQVFSAVYETPTSHYEHDLILLWNKKLLIVEAKATPPAEPFRDPEKAYERVKRAFKSKTGIQKAYDQADRIRKQLAEGSRVPLYDKKGNLLLTLDPAHIDEQYAVCVTRDSYGIVATNLTLLLEKEEDAPYPWVTNIYDLDNLLDAWRYLGWGPDRLFDYIRQRIALSGKVFALDELEIAGFYIRHDSLTQIADSDYDIVTLNHLYSDVFDEIYIAKRTGETYTREVIDQPVYTNMKDMFDSFAQENERSNNAIKRRKQRPNDRCACNSGKKYKKCCGS</sequence>
<dbReference type="EMBL" id="JAFMYU010000009">
    <property type="protein sequence ID" value="MBO0931853.1"/>
    <property type="molecule type" value="Genomic_DNA"/>
</dbReference>
<organism evidence="1 2">
    <name type="scientific">Fibrella aquatilis</name>
    <dbReference type="NCBI Taxonomy" id="2817059"/>
    <lineage>
        <taxon>Bacteria</taxon>
        <taxon>Pseudomonadati</taxon>
        <taxon>Bacteroidota</taxon>
        <taxon>Cytophagia</taxon>
        <taxon>Cytophagales</taxon>
        <taxon>Spirosomataceae</taxon>
        <taxon>Fibrella</taxon>
    </lineage>
</organism>
<gene>
    <name evidence="1" type="ORF">J2I48_12660</name>
</gene>
<accession>A0A939JZW7</accession>
<reference evidence="1 2" key="1">
    <citation type="submission" date="2021-03" db="EMBL/GenBank/DDBJ databases">
        <title>Fibrella sp. HMF5036 genome sequencing and assembly.</title>
        <authorList>
            <person name="Kang H."/>
            <person name="Kim H."/>
            <person name="Bae S."/>
            <person name="Joh K."/>
        </authorList>
    </citation>
    <scope>NUCLEOTIDE SEQUENCE [LARGE SCALE GENOMIC DNA]</scope>
    <source>
        <strain evidence="1 2">HMF5036</strain>
    </source>
</reference>
<protein>
    <submittedName>
        <fullName evidence="1">SEC-C domain-containing protein</fullName>
    </submittedName>
</protein>
<dbReference type="Proteomes" id="UP000664795">
    <property type="component" value="Unassembled WGS sequence"/>
</dbReference>